<dbReference type="Gene3D" id="2.40.50.140">
    <property type="entry name" value="Nucleic acid-binding proteins"/>
    <property type="match status" value="1"/>
</dbReference>
<dbReference type="Pfam" id="PF00436">
    <property type="entry name" value="SSB"/>
    <property type="match status" value="1"/>
</dbReference>
<dbReference type="InterPro" id="IPR011344">
    <property type="entry name" value="ssDNA-bd"/>
</dbReference>
<evidence type="ECO:0000256" key="3">
    <source>
        <dbReference type="PIRNR" id="PIRNR002070"/>
    </source>
</evidence>
<name>A0ABU3V6N7_9ACTN</name>
<keyword evidence="1 2" id="KW-0238">DNA-binding</keyword>
<dbReference type="HAMAP" id="MF_00984">
    <property type="entry name" value="SSB"/>
    <property type="match status" value="1"/>
</dbReference>
<comment type="subunit">
    <text evidence="2">Homotetramer.</text>
</comment>
<reference evidence="5 6" key="1">
    <citation type="submission" date="2023-02" db="EMBL/GenBank/DDBJ databases">
        <authorList>
            <person name="Maleckis M."/>
        </authorList>
    </citation>
    <scope>NUCLEOTIDE SEQUENCE [LARGE SCALE GENOMIC DNA]</scope>
    <source>
        <strain evidence="5 6">P8-A2</strain>
    </source>
</reference>
<keyword evidence="6" id="KW-1185">Reference proteome</keyword>
<gene>
    <name evidence="5" type="ORF">PU648_58565</name>
</gene>
<proteinExistence type="inferred from homology"/>
<evidence type="ECO:0000313" key="5">
    <source>
        <dbReference type="EMBL" id="MDU9001842.1"/>
    </source>
</evidence>
<dbReference type="EMBL" id="JARAKF010000006">
    <property type="protein sequence ID" value="MDU9001842.1"/>
    <property type="molecule type" value="Genomic_DNA"/>
</dbReference>
<comment type="caution">
    <text evidence="5">The sequence shown here is derived from an EMBL/GenBank/DDBJ whole genome shotgun (WGS) entry which is preliminary data.</text>
</comment>
<dbReference type="InterPro" id="IPR012340">
    <property type="entry name" value="NA-bd_OB-fold"/>
</dbReference>
<sequence length="158" mass="17053">MAGETLVTVVGNLTADPELRHTNSGIPVAAFTIASTPRVFDRERSEFIDGEPLFLRCLLWRQAGENAAQSLTRGMRVIVTGRLRQRTFDDKEGIRRTTLEIDAEEVAASLTYATAQVTKAYRQGAPPQSGPAPTARPVPDSPSAQSSPSPAPAEPHPF</sequence>
<protein>
    <recommendedName>
        <fullName evidence="2 3">Single-stranded DNA-binding protein</fullName>
        <shortName evidence="2">SSB</shortName>
    </recommendedName>
</protein>
<dbReference type="InterPro" id="IPR000424">
    <property type="entry name" value="Primosome_PriB/ssb"/>
</dbReference>
<dbReference type="PANTHER" id="PTHR10302">
    <property type="entry name" value="SINGLE-STRANDED DNA-BINDING PROTEIN"/>
    <property type="match status" value="1"/>
</dbReference>
<dbReference type="CDD" id="cd04496">
    <property type="entry name" value="SSB_OBF"/>
    <property type="match status" value="1"/>
</dbReference>
<dbReference type="PIRSF" id="PIRSF002070">
    <property type="entry name" value="SSB"/>
    <property type="match status" value="1"/>
</dbReference>
<evidence type="ECO:0000256" key="2">
    <source>
        <dbReference type="HAMAP-Rule" id="MF_00984"/>
    </source>
</evidence>
<evidence type="ECO:0000256" key="4">
    <source>
        <dbReference type="SAM" id="MobiDB-lite"/>
    </source>
</evidence>
<feature type="compositionally biased region" description="Pro residues" evidence="4">
    <location>
        <begin position="128"/>
        <end position="140"/>
    </location>
</feature>
<comment type="caution">
    <text evidence="2">Lacks conserved residue(s) required for the propagation of feature annotation.</text>
</comment>
<dbReference type="GO" id="GO:0003677">
    <property type="term" value="F:DNA binding"/>
    <property type="evidence" value="ECO:0007669"/>
    <property type="project" value="UniProtKB-KW"/>
</dbReference>
<dbReference type="NCBIfam" id="TIGR00621">
    <property type="entry name" value="ssb"/>
    <property type="match status" value="1"/>
</dbReference>
<accession>A0ABU3V6N7</accession>
<feature type="compositionally biased region" description="Pro residues" evidence="4">
    <location>
        <begin position="149"/>
        <end position="158"/>
    </location>
</feature>
<dbReference type="NCBIfam" id="NF005851">
    <property type="entry name" value="PRK07772.1"/>
    <property type="match status" value="1"/>
</dbReference>
<dbReference type="SUPFAM" id="SSF50249">
    <property type="entry name" value="Nucleic acid-binding proteins"/>
    <property type="match status" value="1"/>
</dbReference>
<dbReference type="PANTHER" id="PTHR10302:SF27">
    <property type="entry name" value="SINGLE-STRANDED DNA-BINDING PROTEIN"/>
    <property type="match status" value="1"/>
</dbReference>
<dbReference type="PROSITE" id="PS50935">
    <property type="entry name" value="SSB"/>
    <property type="match status" value="1"/>
</dbReference>
<dbReference type="Proteomes" id="UP001257627">
    <property type="component" value="Unassembled WGS sequence"/>
</dbReference>
<organism evidence="5 6">
    <name type="scientific">Streptomyces mirabilis</name>
    <dbReference type="NCBI Taxonomy" id="68239"/>
    <lineage>
        <taxon>Bacteria</taxon>
        <taxon>Bacillati</taxon>
        <taxon>Actinomycetota</taxon>
        <taxon>Actinomycetes</taxon>
        <taxon>Kitasatosporales</taxon>
        <taxon>Streptomycetaceae</taxon>
        <taxon>Streptomyces</taxon>
    </lineage>
</organism>
<evidence type="ECO:0000256" key="1">
    <source>
        <dbReference type="ARBA" id="ARBA00023125"/>
    </source>
</evidence>
<feature type="region of interest" description="Disordered" evidence="4">
    <location>
        <begin position="119"/>
        <end position="158"/>
    </location>
</feature>
<evidence type="ECO:0000313" key="6">
    <source>
        <dbReference type="Proteomes" id="UP001257627"/>
    </source>
</evidence>